<feature type="compositionally biased region" description="Acidic residues" evidence="1">
    <location>
        <begin position="21"/>
        <end position="32"/>
    </location>
</feature>
<comment type="caution">
    <text evidence="2">The sequence shown here is derived from an EMBL/GenBank/DDBJ whole genome shotgun (WGS) entry which is preliminary data.</text>
</comment>
<feature type="region of interest" description="Disordered" evidence="1">
    <location>
        <begin position="1"/>
        <end position="46"/>
    </location>
</feature>
<organism evidence="2 3">
    <name type="scientific">Protea cynaroides</name>
    <dbReference type="NCBI Taxonomy" id="273540"/>
    <lineage>
        <taxon>Eukaryota</taxon>
        <taxon>Viridiplantae</taxon>
        <taxon>Streptophyta</taxon>
        <taxon>Embryophyta</taxon>
        <taxon>Tracheophyta</taxon>
        <taxon>Spermatophyta</taxon>
        <taxon>Magnoliopsida</taxon>
        <taxon>Proteales</taxon>
        <taxon>Proteaceae</taxon>
        <taxon>Protea</taxon>
    </lineage>
</organism>
<evidence type="ECO:0000256" key="1">
    <source>
        <dbReference type="SAM" id="MobiDB-lite"/>
    </source>
</evidence>
<name>A0A9Q0KPL1_9MAGN</name>
<protein>
    <submittedName>
        <fullName evidence="2">Uncharacterized protein</fullName>
    </submittedName>
</protein>
<sequence>MDVPTSTNKSANADLGRWANVEDDNDEDEIEEGETHPNEMNQPNVLSNGLRSAQHFVVASISTKNVDMSRRGLPSQIVSFGTVIASSPGRVKVVNDDILTVVAALKEAARAFTKVGKHHRGRTASRGILHGVDADHNSHLNLEDIATAVVGNRNQDIKPVNFSPRVTRSKRGAR</sequence>
<evidence type="ECO:0000313" key="3">
    <source>
        <dbReference type="Proteomes" id="UP001141806"/>
    </source>
</evidence>
<reference evidence="2" key="1">
    <citation type="journal article" date="2023" name="Plant J.">
        <title>The genome of the king protea, Protea cynaroides.</title>
        <authorList>
            <person name="Chang J."/>
            <person name="Duong T.A."/>
            <person name="Schoeman C."/>
            <person name="Ma X."/>
            <person name="Roodt D."/>
            <person name="Barker N."/>
            <person name="Li Z."/>
            <person name="Van de Peer Y."/>
            <person name="Mizrachi E."/>
        </authorList>
    </citation>
    <scope>NUCLEOTIDE SEQUENCE</scope>
    <source>
        <tissue evidence="2">Young leaves</tissue>
    </source>
</reference>
<evidence type="ECO:0000313" key="2">
    <source>
        <dbReference type="EMBL" id="KAJ4974314.1"/>
    </source>
</evidence>
<dbReference type="EMBL" id="JAMYWD010000004">
    <property type="protein sequence ID" value="KAJ4974314.1"/>
    <property type="molecule type" value="Genomic_DNA"/>
</dbReference>
<accession>A0A9Q0KPL1</accession>
<dbReference type="Proteomes" id="UP001141806">
    <property type="component" value="Unassembled WGS sequence"/>
</dbReference>
<gene>
    <name evidence="2" type="ORF">NE237_007488</name>
</gene>
<keyword evidence="3" id="KW-1185">Reference proteome</keyword>
<feature type="compositionally biased region" description="Polar residues" evidence="1">
    <location>
        <begin position="1"/>
        <end position="11"/>
    </location>
</feature>
<dbReference type="AlphaFoldDB" id="A0A9Q0KPL1"/>
<proteinExistence type="predicted"/>